<dbReference type="AlphaFoldDB" id="A0A2T0LHX8"/>
<evidence type="ECO:0000256" key="5">
    <source>
        <dbReference type="ARBA" id="ARBA00023136"/>
    </source>
</evidence>
<dbReference type="Pfam" id="PF03899">
    <property type="entry name" value="ATP-synt_I"/>
    <property type="match status" value="1"/>
</dbReference>
<evidence type="ECO:0000256" key="2">
    <source>
        <dbReference type="ARBA" id="ARBA00022475"/>
    </source>
</evidence>
<sequence length="129" mass="13985">MEALRIRQRRVTILTFVVLALFFLLWLTTPMKAVFAGLLLGGLASLYNVLHLARRIRLVRESIRTGSGRVGTGLGNRLIMAAAAVIIAAKYPDFFNLAAVGLGLGLSYVQVVIVEVWILTQSSSSQGKG</sequence>
<comment type="subcellular location">
    <subcellularLocation>
        <location evidence="1">Cell membrane</location>
        <topology evidence="1">Multi-pass membrane protein</topology>
    </subcellularLocation>
</comment>
<keyword evidence="2" id="KW-1003">Cell membrane</keyword>
<keyword evidence="4 6" id="KW-1133">Transmembrane helix</keyword>
<feature type="transmembrane region" description="Helical" evidence="6">
    <location>
        <begin position="12"/>
        <end position="28"/>
    </location>
</feature>
<dbReference type="InterPro" id="IPR039072">
    <property type="entry name" value="ATP_synth_I_Bacilli"/>
</dbReference>
<keyword evidence="3 6" id="KW-0812">Transmembrane</keyword>
<evidence type="ECO:0000256" key="3">
    <source>
        <dbReference type="ARBA" id="ARBA00022692"/>
    </source>
</evidence>
<comment type="caution">
    <text evidence="7">The sequence shown here is derived from an EMBL/GenBank/DDBJ whole genome shotgun (WGS) entry which is preliminary data.</text>
</comment>
<dbReference type="Proteomes" id="UP000237797">
    <property type="component" value="Unassembled WGS sequence"/>
</dbReference>
<proteinExistence type="predicted"/>
<keyword evidence="5 6" id="KW-0472">Membrane</keyword>
<evidence type="ECO:0000313" key="7">
    <source>
        <dbReference type="EMBL" id="PRX42024.1"/>
    </source>
</evidence>
<dbReference type="InterPro" id="IPR005598">
    <property type="entry name" value="ATP_synth_I"/>
</dbReference>
<dbReference type="EMBL" id="PVNE01000003">
    <property type="protein sequence ID" value="PRX42024.1"/>
    <property type="molecule type" value="Genomic_DNA"/>
</dbReference>
<evidence type="ECO:0000256" key="1">
    <source>
        <dbReference type="ARBA" id="ARBA00004651"/>
    </source>
</evidence>
<reference evidence="7 8" key="1">
    <citation type="submission" date="2018-03" db="EMBL/GenBank/DDBJ databases">
        <title>Genomic Encyclopedia of Archaeal and Bacterial Type Strains, Phase II (KMG-II): from individual species to whole genera.</title>
        <authorList>
            <person name="Goeker M."/>
        </authorList>
    </citation>
    <scope>NUCLEOTIDE SEQUENCE [LARGE SCALE GENOMIC DNA]</scope>
    <source>
        <strain evidence="7 8">DSM 44946</strain>
    </source>
</reference>
<dbReference type="PANTHER" id="PTHR40035:SF1">
    <property type="entry name" value="ATP SYNTHASE PROTEIN I"/>
    <property type="match status" value="1"/>
</dbReference>
<gene>
    <name evidence="7" type="ORF">CLV97_10339</name>
</gene>
<evidence type="ECO:0000256" key="6">
    <source>
        <dbReference type="SAM" id="Phobius"/>
    </source>
</evidence>
<keyword evidence="8" id="KW-1185">Reference proteome</keyword>
<accession>A0A2T0LHX8</accession>
<evidence type="ECO:0000256" key="4">
    <source>
        <dbReference type="ARBA" id="ARBA00022989"/>
    </source>
</evidence>
<evidence type="ECO:0000313" key="8">
    <source>
        <dbReference type="Proteomes" id="UP000237797"/>
    </source>
</evidence>
<organism evidence="7 8">
    <name type="scientific">Planifilum fimeticola</name>
    <dbReference type="NCBI Taxonomy" id="201975"/>
    <lineage>
        <taxon>Bacteria</taxon>
        <taxon>Bacillati</taxon>
        <taxon>Bacillota</taxon>
        <taxon>Bacilli</taxon>
        <taxon>Bacillales</taxon>
        <taxon>Thermoactinomycetaceae</taxon>
        <taxon>Planifilum</taxon>
    </lineage>
</organism>
<dbReference type="OrthoDB" id="2355635at2"/>
<dbReference type="PANTHER" id="PTHR40035">
    <property type="entry name" value="ATP SYNTHASE PROTEIN I"/>
    <property type="match status" value="1"/>
</dbReference>
<feature type="transmembrane region" description="Helical" evidence="6">
    <location>
        <begin position="34"/>
        <end position="53"/>
    </location>
</feature>
<feature type="transmembrane region" description="Helical" evidence="6">
    <location>
        <begin position="97"/>
        <end position="119"/>
    </location>
</feature>
<name>A0A2T0LHX8_9BACL</name>
<dbReference type="RefSeq" id="WP_106343998.1">
    <property type="nucleotide sequence ID" value="NZ_PVNE01000003.1"/>
</dbReference>
<feature type="transmembrane region" description="Helical" evidence="6">
    <location>
        <begin position="74"/>
        <end position="91"/>
    </location>
</feature>
<protein>
    <submittedName>
        <fullName evidence="7">ATP synthase I subunit</fullName>
    </submittedName>
</protein>
<dbReference type="GO" id="GO:0005886">
    <property type="term" value="C:plasma membrane"/>
    <property type="evidence" value="ECO:0007669"/>
    <property type="project" value="UniProtKB-SubCell"/>
</dbReference>